<organism evidence="1">
    <name type="scientific">bioreactor metagenome</name>
    <dbReference type="NCBI Taxonomy" id="1076179"/>
    <lineage>
        <taxon>unclassified sequences</taxon>
        <taxon>metagenomes</taxon>
        <taxon>ecological metagenomes</taxon>
    </lineage>
</organism>
<sequence>MRDLGEQVDAQAKTFDQNAASFEYTITALVPDYTSLTQETLPFTPPDVDFNEPNTAAYRQNAIYALRQAAETYALEHEFTSYAEVPLTVVVEQSGSDWTATISSTSKKSIQTTAEYLLSNLLDSYDSFQQNIRLAFIAESKTSLLQNVFGGSGYANAATVESVAPLGGGLYELSLSFPDPALVYSALAEDYYASFNQPFFGDEMTVSLTVDDLSGINTTAMQTKSASVTVAYDENTVACSLTDASALSALIDPAKQQAEQTVSARVNADWRVPAAEPPASGKVLEGESRGNEINFITSADLGAYYYVRFYLLSGDDVSEEGTLAAGIFITGGKKATIRLPSGYYRVTCLVGNAWYGLDYLFGTDSKTYNGSNAVQSRSGYINTISFG</sequence>
<gene>
    <name evidence="1" type="ORF">SDC9_78306</name>
</gene>
<name>A0A644YTU9_9ZZZZ</name>
<dbReference type="AlphaFoldDB" id="A0A644YTU9"/>
<comment type="caution">
    <text evidence="1">The sequence shown here is derived from an EMBL/GenBank/DDBJ whole genome shotgun (WGS) entry which is preliminary data.</text>
</comment>
<accession>A0A644YTU9</accession>
<reference evidence="1" key="1">
    <citation type="submission" date="2019-08" db="EMBL/GenBank/DDBJ databases">
        <authorList>
            <person name="Kucharzyk K."/>
            <person name="Murdoch R.W."/>
            <person name="Higgins S."/>
            <person name="Loffler F."/>
        </authorList>
    </citation>
    <scope>NUCLEOTIDE SEQUENCE</scope>
</reference>
<dbReference type="EMBL" id="VSSQ01006163">
    <property type="protein sequence ID" value="MPM31749.1"/>
    <property type="molecule type" value="Genomic_DNA"/>
</dbReference>
<protein>
    <submittedName>
        <fullName evidence="1">Uncharacterized protein</fullName>
    </submittedName>
</protein>
<proteinExistence type="predicted"/>
<evidence type="ECO:0000313" key="1">
    <source>
        <dbReference type="EMBL" id="MPM31749.1"/>
    </source>
</evidence>